<feature type="non-terminal residue" evidence="2">
    <location>
        <position position="181"/>
    </location>
</feature>
<protein>
    <submittedName>
        <fullName evidence="2">Uncharacterized protein</fullName>
    </submittedName>
</protein>
<organism evidence="2">
    <name type="scientific">Graphocephala atropunctata</name>
    <dbReference type="NCBI Taxonomy" id="36148"/>
    <lineage>
        <taxon>Eukaryota</taxon>
        <taxon>Metazoa</taxon>
        <taxon>Ecdysozoa</taxon>
        <taxon>Arthropoda</taxon>
        <taxon>Hexapoda</taxon>
        <taxon>Insecta</taxon>
        <taxon>Pterygota</taxon>
        <taxon>Neoptera</taxon>
        <taxon>Paraneoptera</taxon>
        <taxon>Hemiptera</taxon>
        <taxon>Auchenorrhyncha</taxon>
        <taxon>Membracoidea</taxon>
        <taxon>Cicadellidae</taxon>
        <taxon>Cicadellinae</taxon>
        <taxon>Cicadellini</taxon>
        <taxon>Graphocephala</taxon>
    </lineage>
</organism>
<keyword evidence="1" id="KW-0812">Transmembrane</keyword>
<evidence type="ECO:0000313" key="2">
    <source>
        <dbReference type="EMBL" id="JAT27217.1"/>
    </source>
</evidence>
<feature type="transmembrane region" description="Helical" evidence="1">
    <location>
        <begin position="42"/>
        <end position="60"/>
    </location>
</feature>
<name>A0A1B6LU61_9HEMI</name>
<accession>A0A1B6LU61</accession>
<reference evidence="2" key="1">
    <citation type="submission" date="2015-11" db="EMBL/GenBank/DDBJ databases">
        <title>De novo transcriptome assembly of four potential Pierce s Disease insect vectors from Arizona vineyards.</title>
        <authorList>
            <person name="Tassone E.E."/>
        </authorList>
    </citation>
    <scope>NUCLEOTIDE SEQUENCE</scope>
</reference>
<gene>
    <name evidence="2" type="ORF">g.5632</name>
</gene>
<keyword evidence="1" id="KW-0472">Membrane</keyword>
<dbReference type="AlphaFoldDB" id="A0A1B6LU61"/>
<evidence type="ECO:0000256" key="1">
    <source>
        <dbReference type="SAM" id="Phobius"/>
    </source>
</evidence>
<sequence length="181" mass="20404">MNIKFKKYLYLVNDTTLVLYFSNGTYKIFKLKFYQDVSMKSVIFFMTASVFRMISLYFLICSCDRLNTLVKSESFNVMLSNSTSISNMAALTVTSWASGAKDGFNTTRSTCFTNKLRNSAKCSNVLLDFGGTPFALSRIVSTVSKKKSLIPSIFDVYWNEKHKPKNTAGNKDNGLETCILV</sequence>
<dbReference type="EMBL" id="GEBQ01012760">
    <property type="protein sequence ID" value="JAT27217.1"/>
    <property type="molecule type" value="Transcribed_RNA"/>
</dbReference>
<keyword evidence="1" id="KW-1133">Transmembrane helix</keyword>
<proteinExistence type="predicted"/>